<dbReference type="SUPFAM" id="SSF51206">
    <property type="entry name" value="cAMP-binding domain-like"/>
    <property type="match status" value="1"/>
</dbReference>
<dbReference type="InterPro" id="IPR018490">
    <property type="entry name" value="cNMP-bd_dom_sf"/>
</dbReference>
<proteinExistence type="predicted"/>
<dbReference type="CDD" id="cd00038">
    <property type="entry name" value="CAP_ED"/>
    <property type="match status" value="1"/>
</dbReference>
<evidence type="ECO:0000256" key="2">
    <source>
        <dbReference type="ARBA" id="ARBA00023125"/>
    </source>
</evidence>
<dbReference type="OrthoDB" id="8969464at2"/>
<dbReference type="InterPro" id="IPR000595">
    <property type="entry name" value="cNMP-bd_dom"/>
</dbReference>
<evidence type="ECO:0000256" key="4">
    <source>
        <dbReference type="SAM" id="MobiDB-lite"/>
    </source>
</evidence>
<gene>
    <name evidence="7" type="ORF">SAMN05216203_1814</name>
</gene>
<feature type="domain" description="Cyclic nucleotide-binding" evidence="5">
    <location>
        <begin position="19"/>
        <end position="104"/>
    </location>
</feature>
<accession>A0A1I6I4W3</accession>
<dbReference type="AlphaFoldDB" id="A0A1I6I4W3"/>
<dbReference type="SUPFAM" id="SSF46785">
    <property type="entry name" value="Winged helix' DNA-binding domain"/>
    <property type="match status" value="1"/>
</dbReference>
<feature type="compositionally biased region" description="Basic and acidic residues" evidence="4">
    <location>
        <begin position="1"/>
        <end position="18"/>
    </location>
</feature>
<dbReference type="PANTHER" id="PTHR24567:SF74">
    <property type="entry name" value="HTH-TYPE TRANSCRIPTIONAL REGULATOR ARCR"/>
    <property type="match status" value="1"/>
</dbReference>
<evidence type="ECO:0000313" key="8">
    <source>
        <dbReference type="Proteomes" id="UP000198644"/>
    </source>
</evidence>
<dbReference type="RefSeq" id="WP_092011124.1">
    <property type="nucleotide sequence ID" value="NZ_FOYW01000001.1"/>
</dbReference>
<keyword evidence="7" id="KW-0418">Kinase</keyword>
<keyword evidence="1" id="KW-0805">Transcription regulation</keyword>
<feature type="domain" description="HTH crp-type" evidence="6">
    <location>
        <begin position="153"/>
        <end position="219"/>
    </location>
</feature>
<organism evidence="7 8">
    <name type="scientific">Marinobacter daqiaonensis</name>
    <dbReference type="NCBI Taxonomy" id="650891"/>
    <lineage>
        <taxon>Bacteria</taxon>
        <taxon>Pseudomonadati</taxon>
        <taxon>Pseudomonadota</taxon>
        <taxon>Gammaproteobacteria</taxon>
        <taxon>Pseudomonadales</taxon>
        <taxon>Marinobacteraceae</taxon>
        <taxon>Marinobacter</taxon>
    </lineage>
</organism>
<dbReference type="InterPro" id="IPR050397">
    <property type="entry name" value="Env_Response_Regulators"/>
</dbReference>
<dbReference type="STRING" id="650891.SAMN05216203_1814"/>
<dbReference type="PROSITE" id="PS51063">
    <property type="entry name" value="HTH_CRP_2"/>
    <property type="match status" value="1"/>
</dbReference>
<dbReference type="GO" id="GO:0003677">
    <property type="term" value="F:DNA binding"/>
    <property type="evidence" value="ECO:0007669"/>
    <property type="project" value="UniProtKB-KW"/>
</dbReference>
<name>A0A1I6I4W3_9GAMM</name>
<dbReference type="GO" id="GO:0005829">
    <property type="term" value="C:cytosol"/>
    <property type="evidence" value="ECO:0007669"/>
    <property type="project" value="TreeGrafter"/>
</dbReference>
<protein>
    <submittedName>
        <fullName evidence="7">cAMP-binding domain of CRP or a regulatory subunit of cAMP-dependent protein kinases</fullName>
    </submittedName>
</protein>
<dbReference type="PROSITE" id="PS50042">
    <property type="entry name" value="CNMP_BINDING_3"/>
    <property type="match status" value="1"/>
</dbReference>
<dbReference type="EMBL" id="FOYW01000001">
    <property type="protein sequence ID" value="SFR61674.1"/>
    <property type="molecule type" value="Genomic_DNA"/>
</dbReference>
<feature type="region of interest" description="Disordered" evidence="4">
    <location>
        <begin position="1"/>
        <end position="21"/>
    </location>
</feature>
<evidence type="ECO:0000256" key="1">
    <source>
        <dbReference type="ARBA" id="ARBA00023015"/>
    </source>
</evidence>
<dbReference type="PANTHER" id="PTHR24567">
    <property type="entry name" value="CRP FAMILY TRANSCRIPTIONAL REGULATORY PROTEIN"/>
    <property type="match status" value="1"/>
</dbReference>
<dbReference type="GO" id="GO:0003700">
    <property type="term" value="F:DNA-binding transcription factor activity"/>
    <property type="evidence" value="ECO:0007669"/>
    <property type="project" value="TreeGrafter"/>
</dbReference>
<keyword evidence="7" id="KW-0808">Transferase</keyword>
<evidence type="ECO:0000313" key="7">
    <source>
        <dbReference type="EMBL" id="SFR61674.1"/>
    </source>
</evidence>
<keyword evidence="2" id="KW-0238">DNA-binding</keyword>
<keyword evidence="8" id="KW-1185">Reference proteome</keyword>
<evidence type="ECO:0000256" key="3">
    <source>
        <dbReference type="ARBA" id="ARBA00023163"/>
    </source>
</evidence>
<dbReference type="Pfam" id="PF13545">
    <property type="entry name" value="HTH_Crp_2"/>
    <property type="match status" value="1"/>
</dbReference>
<dbReference type="InterPro" id="IPR036388">
    <property type="entry name" value="WH-like_DNA-bd_sf"/>
</dbReference>
<dbReference type="Gene3D" id="1.10.10.10">
    <property type="entry name" value="Winged helix-like DNA-binding domain superfamily/Winged helix DNA-binding domain"/>
    <property type="match status" value="1"/>
</dbReference>
<dbReference type="Gene3D" id="2.60.120.10">
    <property type="entry name" value="Jelly Rolls"/>
    <property type="match status" value="1"/>
</dbReference>
<dbReference type="Proteomes" id="UP000198644">
    <property type="component" value="Unassembled WGS sequence"/>
</dbReference>
<keyword evidence="3" id="KW-0804">Transcription</keyword>
<evidence type="ECO:0000259" key="6">
    <source>
        <dbReference type="PROSITE" id="PS51063"/>
    </source>
</evidence>
<dbReference type="Pfam" id="PF00027">
    <property type="entry name" value="cNMP_binding"/>
    <property type="match status" value="1"/>
</dbReference>
<evidence type="ECO:0000259" key="5">
    <source>
        <dbReference type="PROSITE" id="PS50042"/>
    </source>
</evidence>
<dbReference type="InterPro" id="IPR036390">
    <property type="entry name" value="WH_DNA-bd_sf"/>
</dbReference>
<dbReference type="InterPro" id="IPR014710">
    <property type="entry name" value="RmlC-like_jellyroll"/>
</dbReference>
<dbReference type="SMART" id="SM00419">
    <property type="entry name" value="HTH_CRP"/>
    <property type="match status" value="1"/>
</dbReference>
<dbReference type="GO" id="GO:0016301">
    <property type="term" value="F:kinase activity"/>
    <property type="evidence" value="ECO:0007669"/>
    <property type="project" value="UniProtKB-KW"/>
</dbReference>
<dbReference type="InterPro" id="IPR012318">
    <property type="entry name" value="HTH_CRP"/>
</dbReference>
<reference evidence="7 8" key="1">
    <citation type="submission" date="2016-10" db="EMBL/GenBank/DDBJ databases">
        <authorList>
            <person name="de Groot N.N."/>
        </authorList>
    </citation>
    <scope>NUCLEOTIDE SEQUENCE [LARGE SCALE GENOMIC DNA]</scope>
    <source>
        <strain evidence="7 8">CGMCC 1.9167</strain>
    </source>
</reference>
<sequence length="241" mass="25782">MPSKEEAEPVETSKDGNHLIDSLPSRQRQAVLAQCERVELAAGAVICEAGKPFQYAYFPIGGTISLVSSITGYKPFETESIGSEGMVGATLVLDINSSPQGGIVQTPCLALRVSAGSLQAAMRKEPALSPILQRYLHFALTEILQTAGCVRFHDVRMRLARALLLAHDRAQTDQLPLTHLLLAGMLGVQRGAVTIAAAKLQRAGVIRYTRGKIAILDRPALEAASCGCYEASLENRASNLS</sequence>